<dbReference type="Pfam" id="PF09073">
    <property type="entry name" value="BUD22"/>
    <property type="match status" value="1"/>
</dbReference>
<feature type="domain" description="Bud22" evidence="6">
    <location>
        <begin position="509"/>
        <end position="628"/>
    </location>
</feature>
<feature type="region of interest" description="Disordered" evidence="5">
    <location>
        <begin position="511"/>
        <end position="631"/>
    </location>
</feature>
<dbReference type="EMBL" id="JAWDGP010004454">
    <property type="protein sequence ID" value="KAK3764258.1"/>
    <property type="molecule type" value="Genomic_DNA"/>
</dbReference>
<feature type="compositionally biased region" description="Basic and acidic residues" evidence="5">
    <location>
        <begin position="367"/>
        <end position="378"/>
    </location>
</feature>
<feature type="region of interest" description="Disordered" evidence="5">
    <location>
        <begin position="196"/>
        <end position="466"/>
    </location>
</feature>
<dbReference type="PANTHER" id="PTHR23325:SF1">
    <property type="entry name" value="SERUM RESPONSE FACTOR-BINDING PROTEIN 1"/>
    <property type="match status" value="1"/>
</dbReference>
<dbReference type="InterPro" id="IPR015158">
    <property type="entry name" value="Bud22_dom"/>
</dbReference>
<feature type="compositionally biased region" description="Polar residues" evidence="5">
    <location>
        <begin position="579"/>
        <end position="597"/>
    </location>
</feature>
<feature type="compositionally biased region" description="Polar residues" evidence="5">
    <location>
        <begin position="336"/>
        <end position="349"/>
    </location>
</feature>
<feature type="compositionally biased region" description="Acidic residues" evidence="5">
    <location>
        <begin position="454"/>
        <end position="465"/>
    </location>
</feature>
<comment type="caution">
    <text evidence="7">The sequence shown here is derived from an EMBL/GenBank/DDBJ whole genome shotgun (WGS) entry which is preliminary data.</text>
</comment>
<evidence type="ECO:0000313" key="7">
    <source>
        <dbReference type="EMBL" id="KAK3764258.1"/>
    </source>
</evidence>
<feature type="compositionally biased region" description="Basic and acidic residues" evidence="5">
    <location>
        <begin position="517"/>
        <end position="528"/>
    </location>
</feature>
<evidence type="ECO:0000256" key="5">
    <source>
        <dbReference type="SAM" id="MobiDB-lite"/>
    </source>
</evidence>
<keyword evidence="2" id="KW-0175">Coiled coil</keyword>
<name>A0AAE0Z7G8_9GAST</name>
<keyword evidence="8" id="KW-1185">Reference proteome</keyword>
<sequence>MSKSIDSRSIDFAKTASIDMMALNNKVVNMRQVVKRTKVQVINKLCKNIAALKKKKGTEEQKTQNLRKAERLIEEIDSIKRLKEDKVSKYSLANTMSFTEVCKTSLSAGPRAMARLADHSLMQKVVSDFRTQHQDWRDLAAYLLVKQTGRRFKTKKQKQSKKLSRSVENIQASETMTKAYIQERFGEDGLKKAEQRFERKRKRAPFDKKLQSNDAVEEFKSISNENEKDVGNENRVREEVDGESDDDSKASSHSSDEETDKNGSSDEVAKSEENGHKKIKISASSSFKTEPSDSKANSDGTSLLKDNMKKEVSTRSISSQNLKNNEKKALAKKQKTIASNSELSSSDEVITSEHETPEKANQVASSKKNDECVVKELDLDISGSDSLEQESSEALSDEEKAHLSADSQNNDYSSHLPDLSNKQKKKAKLRDKKVPSILTNNPQKAITDPFFAGSDDEDEEDDAPNDFDQALLLEPEDDEGFEVSAKGNKSMFYNPHGEEIYRKGVRISTQGWASQRGEGRWQRQERGRGRGRGGGFSGHLRGRGTSLGGTKIKGLFSASRDRHFGGSQDFGQLREDNSQRMQPQHSTDTTMQGPSSSEKLHPSWEASKKRKAEQSGIQAFKGSKIKFDDDD</sequence>
<dbReference type="GO" id="GO:0030686">
    <property type="term" value="C:90S preribosome"/>
    <property type="evidence" value="ECO:0007669"/>
    <property type="project" value="TreeGrafter"/>
</dbReference>
<dbReference type="Proteomes" id="UP001283361">
    <property type="component" value="Unassembled WGS sequence"/>
</dbReference>
<protein>
    <recommendedName>
        <fullName evidence="1">Serum response factor-binding protein 1</fullName>
    </recommendedName>
    <alternativeName>
        <fullName evidence="4">SRF-dependent transcription regulation-associated protein</fullName>
    </alternativeName>
</protein>
<feature type="compositionally biased region" description="Basic residues" evidence="5">
    <location>
        <begin position="422"/>
        <end position="431"/>
    </location>
</feature>
<feature type="compositionally biased region" description="Basic and acidic residues" evidence="5">
    <location>
        <begin position="247"/>
        <end position="276"/>
    </location>
</feature>
<evidence type="ECO:0000313" key="8">
    <source>
        <dbReference type="Proteomes" id="UP001283361"/>
    </source>
</evidence>
<comment type="function">
    <text evidence="3">May be involved in regulating transcriptional activation of cardiac genes during the aging process. May play a role in biosynthesis and/or processing of SLC2A4 in adipose cells.</text>
</comment>
<dbReference type="PANTHER" id="PTHR23325">
    <property type="entry name" value="SERUM RESPONSE FACTOR-BINDING"/>
    <property type="match status" value="1"/>
</dbReference>
<dbReference type="AlphaFoldDB" id="A0AAE0Z7G8"/>
<feature type="compositionally biased region" description="Basic and acidic residues" evidence="5">
    <location>
        <begin position="204"/>
        <end position="239"/>
    </location>
</feature>
<evidence type="ECO:0000256" key="4">
    <source>
        <dbReference type="ARBA" id="ARBA00033254"/>
    </source>
</evidence>
<evidence type="ECO:0000256" key="2">
    <source>
        <dbReference type="ARBA" id="ARBA00023054"/>
    </source>
</evidence>
<evidence type="ECO:0000256" key="1">
    <source>
        <dbReference type="ARBA" id="ARBA00013459"/>
    </source>
</evidence>
<proteinExistence type="predicted"/>
<dbReference type="InterPro" id="IPR037393">
    <property type="entry name" value="Bud22/SRFB1"/>
</dbReference>
<accession>A0AAE0Z7G8</accession>
<evidence type="ECO:0000256" key="3">
    <source>
        <dbReference type="ARBA" id="ARBA00025646"/>
    </source>
</evidence>
<gene>
    <name evidence="7" type="ORF">RRG08_033340</name>
</gene>
<organism evidence="7 8">
    <name type="scientific">Elysia crispata</name>
    <name type="common">lettuce slug</name>
    <dbReference type="NCBI Taxonomy" id="231223"/>
    <lineage>
        <taxon>Eukaryota</taxon>
        <taxon>Metazoa</taxon>
        <taxon>Spiralia</taxon>
        <taxon>Lophotrochozoa</taxon>
        <taxon>Mollusca</taxon>
        <taxon>Gastropoda</taxon>
        <taxon>Heterobranchia</taxon>
        <taxon>Euthyneura</taxon>
        <taxon>Panpulmonata</taxon>
        <taxon>Sacoglossa</taxon>
        <taxon>Placobranchoidea</taxon>
        <taxon>Plakobranchidae</taxon>
        <taxon>Elysia</taxon>
    </lineage>
</organism>
<dbReference type="GO" id="GO:0030490">
    <property type="term" value="P:maturation of SSU-rRNA"/>
    <property type="evidence" value="ECO:0007669"/>
    <property type="project" value="TreeGrafter"/>
</dbReference>
<dbReference type="GO" id="GO:0005634">
    <property type="term" value="C:nucleus"/>
    <property type="evidence" value="ECO:0007669"/>
    <property type="project" value="TreeGrafter"/>
</dbReference>
<evidence type="ECO:0000259" key="6">
    <source>
        <dbReference type="Pfam" id="PF09073"/>
    </source>
</evidence>
<reference evidence="7" key="1">
    <citation type="journal article" date="2023" name="G3 (Bethesda)">
        <title>A reference genome for the long-term kleptoplast-retaining sea slug Elysia crispata morphotype clarki.</title>
        <authorList>
            <person name="Eastman K.E."/>
            <person name="Pendleton A.L."/>
            <person name="Shaikh M.A."/>
            <person name="Suttiyut T."/>
            <person name="Ogas R."/>
            <person name="Tomko P."/>
            <person name="Gavelis G."/>
            <person name="Widhalm J.R."/>
            <person name="Wisecaver J.H."/>
        </authorList>
    </citation>
    <scope>NUCLEOTIDE SEQUENCE</scope>
    <source>
        <strain evidence="7">ECLA1</strain>
    </source>
</reference>